<feature type="chain" id="PRO_5041518548" description="Metalloendopeptidase" evidence="19">
    <location>
        <begin position="17"/>
        <end position="1056"/>
    </location>
</feature>
<dbReference type="PANTHER" id="PTHR24251:SF43">
    <property type="entry name" value="TOLLOID-LIKE PROTEIN 2"/>
    <property type="match status" value="1"/>
</dbReference>
<feature type="active site" evidence="15 18">
    <location>
        <position position="231"/>
    </location>
</feature>
<evidence type="ECO:0000256" key="5">
    <source>
        <dbReference type="ARBA" id="ARBA00022670"/>
    </source>
</evidence>
<dbReference type="GO" id="GO:0005509">
    <property type="term" value="F:calcium ion binding"/>
    <property type="evidence" value="ECO:0007669"/>
    <property type="project" value="InterPro"/>
</dbReference>
<keyword evidence="2" id="KW-0217">Developmental protein</keyword>
<dbReference type="InterPro" id="IPR001881">
    <property type="entry name" value="EGF-like_Ca-bd_dom"/>
</dbReference>
<evidence type="ECO:0000256" key="20">
    <source>
        <dbReference type="SAM" id="MobiDB-lite"/>
    </source>
</evidence>
<name>A0AA88LA98_ARTSF</name>
<evidence type="ECO:0000256" key="16">
    <source>
        <dbReference type="PIRSR" id="PIRSR001199-2"/>
    </source>
</evidence>
<gene>
    <name evidence="23" type="ORF">QYM36_006698</name>
</gene>
<dbReference type="PROSITE" id="PS01187">
    <property type="entry name" value="EGF_CA"/>
    <property type="match status" value="2"/>
</dbReference>
<evidence type="ECO:0000256" key="18">
    <source>
        <dbReference type="PROSITE-ProRule" id="PRU01211"/>
    </source>
</evidence>
<dbReference type="GO" id="GO:0016485">
    <property type="term" value="P:protein processing"/>
    <property type="evidence" value="ECO:0007669"/>
    <property type="project" value="UniProtKB-ARBA"/>
</dbReference>
<dbReference type="GO" id="GO:0048468">
    <property type="term" value="P:cell development"/>
    <property type="evidence" value="ECO:0007669"/>
    <property type="project" value="UniProtKB-ARBA"/>
</dbReference>
<keyword evidence="14" id="KW-0325">Glycoprotein</keyword>
<evidence type="ECO:0000256" key="17">
    <source>
        <dbReference type="PROSITE-ProRule" id="PRU00059"/>
    </source>
</evidence>
<keyword evidence="6 16" id="KW-0479">Metal-binding</keyword>
<dbReference type="SMART" id="SM00179">
    <property type="entry name" value="EGF_CA"/>
    <property type="match status" value="2"/>
</dbReference>
<evidence type="ECO:0000256" key="7">
    <source>
        <dbReference type="ARBA" id="ARBA00022729"/>
    </source>
</evidence>
<dbReference type="SUPFAM" id="SSF49854">
    <property type="entry name" value="Spermadhesin, CUB domain"/>
    <property type="match status" value="5"/>
</dbReference>
<keyword evidence="7 19" id="KW-0732">Signal</keyword>
<evidence type="ECO:0000256" key="15">
    <source>
        <dbReference type="PIRSR" id="PIRSR001199-1"/>
    </source>
</evidence>
<dbReference type="FunFam" id="3.40.390.10:FF:000004">
    <property type="entry name" value="Metalloendopeptidase"/>
    <property type="match status" value="1"/>
</dbReference>
<dbReference type="FunFam" id="2.10.25.10:FF:000010">
    <property type="entry name" value="Pro-epidermal growth factor"/>
    <property type="match status" value="1"/>
</dbReference>
<dbReference type="FunFam" id="2.60.120.290:FF:000005">
    <property type="entry name" value="Procollagen C-endopeptidase enhancer 1"/>
    <property type="match status" value="1"/>
</dbReference>
<evidence type="ECO:0000256" key="12">
    <source>
        <dbReference type="ARBA" id="ARBA00023145"/>
    </source>
</evidence>
<dbReference type="InterPro" id="IPR049883">
    <property type="entry name" value="NOTCH1_EGF-like"/>
</dbReference>
<evidence type="ECO:0000256" key="13">
    <source>
        <dbReference type="ARBA" id="ARBA00023157"/>
    </source>
</evidence>
<dbReference type="GO" id="GO:0030513">
    <property type="term" value="P:positive regulation of BMP signaling pathway"/>
    <property type="evidence" value="ECO:0007669"/>
    <property type="project" value="UniProtKB-ARBA"/>
</dbReference>
<evidence type="ECO:0000256" key="14">
    <source>
        <dbReference type="ARBA" id="ARBA00023180"/>
    </source>
</evidence>
<comment type="cofactor">
    <cofactor evidence="18 19">
        <name>Zn(2+)</name>
        <dbReference type="ChEBI" id="CHEBI:29105"/>
    </cofactor>
    <text evidence="18 19">Binds 1 zinc ion per subunit.</text>
</comment>
<feature type="disulfide bond" evidence="18">
    <location>
        <begin position="200"/>
        <end position="222"/>
    </location>
</feature>
<dbReference type="FunFam" id="2.60.120.290:FF:000013">
    <property type="entry name" value="Membrane frizzled-related protein"/>
    <property type="match status" value="1"/>
</dbReference>
<dbReference type="InterPro" id="IPR000859">
    <property type="entry name" value="CUB_dom"/>
</dbReference>
<evidence type="ECO:0000256" key="6">
    <source>
        <dbReference type="ARBA" id="ARBA00022723"/>
    </source>
</evidence>
<keyword evidence="4" id="KW-0245">EGF-like domain</keyword>
<comment type="caution">
    <text evidence="17">Lacks conserved residue(s) required for the propagation of feature annotation.</text>
</comment>
<feature type="binding site" evidence="16 18">
    <location>
        <position position="240"/>
    </location>
    <ligand>
        <name>Zn(2+)</name>
        <dbReference type="ChEBI" id="CHEBI:29105"/>
        <note>catalytic</note>
    </ligand>
</feature>
<evidence type="ECO:0000256" key="19">
    <source>
        <dbReference type="RuleBase" id="RU361183"/>
    </source>
</evidence>
<keyword evidence="8" id="KW-0677">Repeat</keyword>
<dbReference type="Pfam" id="PF07645">
    <property type="entry name" value="EGF_CA"/>
    <property type="match status" value="1"/>
</dbReference>
<feature type="domain" description="CUB" evidence="21">
    <location>
        <begin position="892"/>
        <end position="1008"/>
    </location>
</feature>
<dbReference type="InterPro" id="IPR024079">
    <property type="entry name" value="MetalloPept_cat_dom_sf"/>
</dbReference>
<proteinExistence type="predicted"/>
<feature type="region of interest" description="Disordered" evidence="20">
    <location>
        <begin position="90"/>
        <end position="134"/>
    </location>
</feature>
<dbReference type="FunFam" id="2.60.120.290:FF:000003">
    <property type="entry name" value="Neuropilin"/>
    <property type="match status" value="1"/>
</dbReference>
<keyword evidence="5 18" id="KW-0645">Protease</keyword>
<dbReference type="InterPro" id="IPR006026">
    <property type="entry name" value="Peptidase_Metallo"/>
</dbReference>
<feature type="signal peptide" evidence="19">
    <location>
        <begin position="1"/>
        <end position="16"/>
    </location>
</feature>
<dbReference type="InterPro" id="IPR018097">
    <property type="entry name" value="EGF_Ca-bd_CS"/>
</dbReference>
<evidence type="ECO:0000256" key="2">
    <source>
        <dbReference type="ARBA" id="ARBA00022473"/>
    </source>
</evidence>
<evidence type="ECO:0000256" key="3">
    <source>
        <dbReference type="ARBA" id="ARBA00022525"/>
    </source>
</evidence>
<sequence>MCLLIVILTLVAEGLSKKFSVEELVSLKVRHSVSNDIYIDPCKAAGFIGDIAIPEYRYEQELGLSKYFNSTYVNNGPTHGDIYKYFDNETGDKRHKNKKHHKDKHKGTHTKKDKKDNAKRKHKKHWHSAAKSRRVRAATARKERVWDYGVIPYEIDANFSGLHKALFRQAMRHWENYTCVKFVERSSDHPNYILFTERACGCCSFVGKRGNGPQAISIGKNCDKFGIVVHELGHVVGFWHEHTRPDRDNHVHIVRENIMPGQEYNFNKLTSEEVFSLGLTYDFDSIMHYARNTFSKGTYLDTILPQVDPETKSRPEIGQRVRLSEGDIAQTNLLYKCPKCGRTLQENKGAFKSPFYMNSSTENSATSFVIEETGERCEWRITATHGERIVLNISDMDLHHSDHCRSDFLEVRDGYWHRSPLLGKFCGTVQNLEPIISNGNRMLVTYVTSSKHLGHRGFAASYEAMCGGELTTEDGHLESPNYPDDYQPSKECVWKITVPADHTVALKFQSFEIENHDNCVYDYLEIRDGTEENSPLIGIFCGHKVPDDIKSTGPHLWVKFVSDSSVQKAGFAASFIKETDECAVSNHGCEHMCVNTLGSFECQCKIGFEIQPDGKSCGDACGGILDSPNGTITSPSFPDLYPASKTCIWEIIAPPQWKITLNFTHFDIEGTNEDCDYDSVEIRSKLSENAMKKHGIFCGNRVPPMITSEGNALRVEFNSDTSVQKTGFAAVYFSDKDECAIGNGGCQQECRNTLGSFHCACFNGYTLHENGYDCKEGGCKHEIVNAIGEIFSPNYPDYYPMKKDCVWHFTTTPGHRIKLIFNEFEMEPHQECAYDHIAIYDGESNDKPTLGRFCGSKIPHPIIASASQMFMVFKSDGSVQRKGFQATHATVCGGHLSATSEAKTFYSHAKYGDSNYENREDCDWIIEAPYGKNVRVKFLSFELEDEQECSYDYVEIFAGYDDSGPSYERYCSVHAPQEIISLGEALMIRFRSDDTIVSKGFSASYVAIDDSENEDLPIPTVSTKTKSGITKLKMRDSGNHGRRHRSRSRNLRRHSS</sequence>
<feature type="binding site" evidence="16 18">
    <location>
        <position position="230"/>
    </location>
    <ligand>
        <name>Zn(2+)</name>
        <dbReference type="ChEBI" id="CHEBI:29105"/>
        <note>catalytic</note>
    </ligand>
</feature>
<dbReference type="SUPFAM" id="SSF55486">
    <property type="entry name" value="Metalloproteases ('zincins'), catalytic domain"/>
    <property type="match status" value="1"/>
</dbReference>
<feature type="domain" description="CUB" evidence="21">
    <location>
        <begin position="621"/>
        <end position="735"/>
    </location>
</feature>
<evidence type="ECO:0000256" key="1">
    <source>
        <dbReference type="ARBA" id="ARBA00004613"/>
    </source>
</evidence>
<dbReference type="GO" id="GO:0048731">
    <property type="term" value="P:system development"/>
    <property type="evidence" value="ECO:0007669"/>
    <property type="project" value="UniProtKB-ARBA"/>
</dbReference>
<dbReference type="InterPro" id="IPR000742">
    <property type="entry name" value="EGF"/>
</dbReference>
<evidence type="ECO:0000256" key="9">
    <source>
        <dbReference type="ARBA" id="ARBA00022801"/>
    </source>
</evidence>
<reference evidence="23" key="1">
    <citation type="submission" date="2023-07" db="EMBL/GenBank/DDBJ databases">
        <title>Chromosome-level genome assembly of Artemia franciscana.</title>
        <authorList>
            <person name="Jo E."/>
        </authorList>
    </citation>
    <scope>NUCLEOTIDE SEQUENCE</scope>
    <source>
        <tissue evidence="23">Whole body</tissue>
    </source>
</reference>
<feature type="domain" description="CUB" evidence="21">
    <location>
        <begin position="466"/>
        <end position="578"/>
    </location>
</feature>
<dbReference type="Gene3D" id="2.10.25.10">
    <property type="entry name" value="Laminin"/>
    <property type="match status" value="2"/>
</dbReference>
<dbReference type="Pfam" id="PF01400">
    <property type="entry name" value="Astacin"/>
    <property type="match status" value="1"/>
</dbReference>
<dbReference type="Proteomes" id="UP001187531">
    <property type="component" value="Unassembled WGS sequence"/>
</dbReference>
<dbReference type="GO" id="GO:0004222">
    <property type="term" value="F:metalloendopeptidase activity"/>
    <property type="evidence" value="ECO:0007669"/>
    <property type="project" value="UniProtKB-UniRule"/>
</dbReference>
<evidence type="ECO:0000259" key="22">
    <source>
        <dbReference type="PROSITE" id="PS51864"/>
    </source>
</evidence>
<keyword evidence="24" id="KW-1185">Reference proteome</keyword>
<dbReference type="Gene3D" id="3.40.390.10">
    <property type="entry name" value="Collagenase (Catalytic Domain)"/>
    <property type="match status" value="1"/>
</dbReference>
<dbReference type="AlphaFoldDB" id="A0AA88LA98"/>
<dbReference type="PANTHER" id="PTHR24251">
    <property type="entry name" value="OVOCHYMASE-RELATED"/>
    <property type="match status" value="1"/>
</dbReference>
<dbReference type="SMART" id="SM00042">
    <property type="entry name" value="CUB"/>
    <property type="match status" value="5"/>
</dbReference>
<dbReference type="PRINTS" id="PR00480">
    <property type="entry name" value="ASTACIN"/>
</dbReference>
<keyword evidence="9 18" id="KW-0378">Hydrolase</keyword>
<dbReference type="EC" id="3.4.24.-" evidence="19"/>
<evidence type="ECO:0000259" key="21">
    <source>
        <dbReference type="PROSITE" id="PS01180"/>
    </source>
</evidence>
<dbReference type="SMART" id="SM00235">
    <property type="entry name" value="ZnMc"/>
    <property type="match status" value="1"/>
</dbReference>
<keyword evidence="12" id="KW-0865">Zymogen</keyword>
<dbReference type="GO" id="GO:0032927">
    <property type="term" value="P:positive regulation of activin receptor signaling pathway"/>
    <property type="evidence" value="ECO:0007669"/>
    <property type="project" value="UniProtKB-ARBA"/>
</dbReference>
<dbReference type="PIRSF" id="PIRSF001199">
    <property type="entry name" value="BMP_1/tolloid-like"/>
    <property type="match status" value="1"/>
</dbReference>
<dbReference type="SUPFAM" id="SSF57196">
    <property type="entry name" value="EGF/Laminin"/>
    <property type="match status" value="2"/>
</dbReference>
<dbReference type="CDD" id="cd04281">
    <property type="entry name" value="ZnMc_BMP1_TLD"/>
    <property type="match status" value="1"/>
</dbReference>
<dbReference type="CDD" id="cd00054">
    <property type="entry name" value="EGF_CA"/>
    <property type="match status" value="1"/>
</dbReference>
<dbReference type="InterPro" id="IPR000152">
    <property type="entry name" value="EGF-type_Asp/Asn_hydroxyl_site"/>
</dbReference>
<dbReference type="GO" id="GO:0008270">
    <property type="term" value="F:zinc ion binding"/>
    <property type="evidence" value="ECO:0007669"/>
    <property type="project" value="UniProtKB-UniRule"/>
</dbReference>
<dbReference type="PROSITE" id="PS51864">
    <property type="entry name" value="ASTACIN"/>
    <property type="match status" value="1"/>
</dbReference>
<feature type="region of interest" description="Disordered" evidence="20">
    <location>
        <begin position="1017"/>
        <end position="1056"/>
    </location>
</feature>
<keyword evidence="11 18" id="KW-0482">Metalloprotease</keyword>
<dbReference type="Gene3D" id="2.60.120.290">
    <property type="entry name" value="Spermadhesin, CUB domain"/>
    <property type="match status" value="5"/>
</dbReference>
<comment type="caution">
    <text evidence="23">The sequence shown here is derived from an EMBL/GenBank/DDBJ whole genome shotgun (WGS) entry which is preliminary data.</text>
</comment>
<feature type="compositionally biased region" description="Basic residues" evidence="20">
    <location>
        <begin position="93"/>
        <end position="134"/>
    </location>
</feature>
<dbReference type="EMBL" id="JAVRJZ010000010">
    <property type="protein sequence ID" value="KAK2718001.1"/>
    <property type="molecule type" value="Genomic_DNA"/>
</dbReference>
<dbReference type="GO" id="GO:0005576">
    <property type="term" value="C:extracellular region"/>
    <property type="evidence" value="ECO:0007669"/>
    <property type="project" value="UniProtKB-SubCell"/>
</dbReference>
<dbReference type="FunFam" id="2.10.25.10:FF:000240">
    <property type="entry name" value="Vitamin K-dependent protein S"/>
    <property type="match status" value="1"/>
</dbReference>
<feature type="domain" description="Peptidase M12A" evidence="22">
    <location>
        <begin position="137"/>
        <end position="338"/>
    </location>
</feature>
<protein>
    <recommendedName>
        <fullName evidence="19">Metalloendopeptidase</fullName>
        <ecNumber evidence="19">3.4.24.-</ecNumber>
    </recommendedName>
</protein>
<dbReference type="Pfam" id="PF14670">
    <property type="entry name" value="FXa_inhibition"/>
    <property type="match status" value="1"/>
</dbReference>
<feature type="binding site" evidence="16 18">
    <location>
        <position position="234"/>
    </location>
    <ligand>
        <name>Zn(2+)</name>
        <dbReference type="ChEBI" id="CHEBI:29105"/>
        <note>catalytic</note>
    </ligand>
</feature>
<feature type="disulfide bond" evidence="18">
    <location>
        <begin position="202"/>
        <end position="203"/>
    </location>
</feature>
<dbReference type="FunFam" id="2.60.120.290:FF:000004">
    <property type="entry name" value="Metalloendopeptidase"/>
    <property type="match status" value="1"/>
</dbReference>
<keyword evidence="13 18" id="KW-1015">Disulfide bond</keyword>
<dbReference type="CDD" id="cd00041">
    <property type="entry name" value="CUB"/>
    <property type="match status" value="5"/>
</dbReference>
<feature type="domain" description="CUB" evidence="21">
    <location>
        <begin position="340"/>
        <end position="465"/>
    </location>
</feature>
<evidence type="ECO:0000313" key="23">
    <source>
        <dbReference type="EMBL" id="KAK2718001.1"/>
    </source>
</evidence>
<evidence type="ECO:0000256" key="8">
    <source>
        <dbReference type="ARBA" id="ARBA00022737"/>
    </source>
</evidence>
<dbReference type="PROSITE" id="PS00010">
    <property type="entry name" value="ASX_HYDROXYL"/>
    <property type="match status" value="1"/>
</dbReference>
<dbReference type="Pfam" id="PF00431">
    <property type="entry name" value="CUB"/>
    <property type="match status" value="5"/>
</dbReference>
<dbReference type="InterPro" id="IPR034036">
    <property type="entry name" value="ZnMP_TLD/BMP1"/>
</dbReference>
<evidence type="ECO:0000313" key="24">
    <source>
        <dbReference type="Proteomes" id="UP001187531"/>
    </source>
</evidence>
<accession>A0AA88LA98</accession>
<evidence type="ECO:0000256" key="11">
    <source>
        <dbReference type="ARBA" id="ARBA00023049"/>
    </source>
</evidence>
<dbReference type="InterPro" id="IPR015446">
    <property type="entry name" value="BMP_1/tolloid-like"/>
</dbReference>
<dbReference type="FunFam" id="2.60.120.290:FF:000052">
    <property type="entry name" value="Metalloendopeptidase"/>
    <property type="match status" value="1"/>
</dbReference>
<evidence type="ECO:0000256" key="4">
    <source>
        <dbReference type="ARBA" id="ARBA00022536"/>
    </source>
</evidence>
<dbReference type="InterPro" id="IPR001506">
    <property type="entry name" value="Peptidase_M12A"/>
</dbReference>
<comment type="subcellular location">
    <subcellularLocation>
        <location evidence="1">Secreted</location>
    </subcellularLocation>
</comment>
<keyword evidence="10 16" id="KW-0862">Zinc</keyword>
<keyword evidence="3" id="KW-0964">Secreted</keyword>
<dbReference type="InterPro" id="IPR035914">
    <property type="entry name" value="Sperma_CUB_dom_sf"/>
</dbReference>
<dbReference type="PROSITE" id="PS01186">
    <property type="entry name" value="EGF_2"/>
    <property type="match status" value="1"/>
</dbReference>
<feature type="compositionally biased region" description="Basic residues" evidence="20">
    <location>
        <begin position="1040"/>
        <end position="1056"/>
    </location>
</feature>
<dbReference type="PROSITE" id="PS01180">
    <property type="entry name" value="CUB"/>
    <property type="match status" value="5"/>
</dbReference>
<organism evidence="23 24">
    <name type="scientific">Artemia franciscana</name>
    <name type="common">Brine shrimp</name>
    <name type="synonym">Artemia sanfranciscana</name>
    <dbReference type="NCBI Taxonomy" id="6661"/>
    <lineage>
        <taxon>Eukaryota</taxon>
        <taxon>Metazoa</taxon>
        <taxon>Ecdysozoa</taxon>
        <taxon>Arthropoda</taxon>
        <taxon>Crustacea</taxon>
        <taxon>Branchiopoda</taxon>
        <taxon>Anostraca</taxon>
        <taxon>Artemiidae</taxon>
        <taxon>Artemia</taxon>
    </lineage>
</organism>
<evidence type="ECO:0000256" key="10">
    <source>
        <dbReference type="ARBA" id="ARBA00022833"/>
    </source>
</evidence>
<feature type="domain" description="CUB" evidence="21">
    <location>
        <begin position="779"/>
        <end position="891"/>
    </location>
</feature>
<dbReference type="SMART" id="SM00181">
    <property type="entry name" value="EGF"/>
    <property type="match status" value="2"/>
</dbReference>